<dbReference type="Pfam" id="PF02517">
    <property type="entry name" value="Rce1-like"/>
    <property type="match status" value="1"/>
</dbReference>
<gene>
    <name evidence="3" type="ORF">IEZ26_16045</name>
</gene>
<proteinExistence type="predicted"/>
<feature type="transmembrane region" description="Helical" evidence="1">
    <location>
        <begin position="166"/>
        <end position="186"/>
    </location>
</feature>
<evidence type="ECO:0000256" key="1">
    <source>
        <dbReference type="SAM" id="Phobius"/>
    </source>
</evidence>
<evidence type="ECO:0000313" key="4">
    <source>
        <dbReference type="Proteomes" id="UP000618818"/>
    </source>
</evidence>
<organism evidence="3 4">
    <name type="scientific">Nocardioides cavernae</name>
    <dbReference type="NCBI Taxonomy" id="1921566"/>
    <lineage>
        <taxon>Bacteria</taxon>
        <taxon>Bacillati</taxon>
        <taxon>Actinomycetota</taxon>
        <taxon>Actinomycetes</taxon>
        <taxon>Propionibacteriales</taxon>
        <taxon>Nocardioidaceae</taxon>
        <taxon>Nocardioides</taxon>
    </lineage>
</organism>
<feature type="domain" description="CAAX prenyl protease 2/Lysostaphin resistance protein A-like" evidence="2">
    <location>
        <begin position="108"/>
        <end position="200"/>
    </location>
</feature>
<dbReference type="InterPro" id="IPR003675">
    <property type="entry name" value="Rce1/LyrA-like_dom"/>
</dbReference>
<feature type="transmembrane region" description="Helical" evidence="1">
    <location>
        <begin position="15"/>
        <end position="43"/>
    </location>
</feature>
<feature type="transmembrane region" description="Helical" evidence="1">
    <location>
        <begin position="193"/>
        <end position="214"/>
    </location>
</feature>
<dbReference type="RefSeq" id="WP_191195973.1">
    <property type="nucleotide sequence ID" value="NZ_JACXYZ010000002.1"/>
</dbReference>
<comment type="caution">
    <text evidence="3">The sequence shown here is derived from an EMBL/GenBank/DDBJ whole genome shotgun (WGS) entry which is preliminary data.</text>
</comment>
<protein>
    <submittedName>
        <fullName evidence="3">CPBP family intramembrane metalloprotease</fullName>
    </submittedName>
</protein>
<keyword evidence="3" id="KW-0645">Protease</keyword>
<keyword evidence="4" id="KW-1185">Reference proteome</keyword>
<accession>A0ABR8NFW0</accession>
<keyword evidence="3" id="KW-0378">Hydrolase</keyword>
<keyword evidence="1" id="KW-0472">Membrane</keyword>
<dbReference type="Proteomes" id="UP000618818">
    <property type="component" value="Unassembled WGS sequence"/>
</dbReference>
<keyword evidence="1" id="KW-0812">Transmembrane</keyword>
<reference evidence="3 4" key="1">
    <citation type="submission" date="2020-09" db="EMBL/GenBank/DDBJ databases">
        <title>novel species in genus Nocardioides.</title>
        <authorList>
            <person name="Zhang G."/>
        </authorList>
    </citation>
    <scope>NUCLEOTIDE SEQUENCE [LARGE SCALE GENOMIC DNA]</scope>
    <source>
        <strain evidence="3 4">KCTC 39551</strain>
    </source>
</reference>
<dbReference type="PANTHER" id="PTHR36435:SF1">
    <property type="entry name" value="CAAX AMINO TERMINAL PROTEASE FAMILY PROTEIN"/>
    <property type="match status" value="1"/>
</dbReference>
<evidence type="ECO:0000259" key="2">
    <source>
        <dbReference type="Pfam" id="PF02517"/>
    </source>
</evidence>
<feature type="transmembrane region" description="Helical" evidence="1">
    <location>
        <begin position="63"/>
        <end position="85"/>
    </location>
</feature>
<name>A0ABR8NFW0_9ACTN</name>
<evidence type="ECO:0000313" key="3">
    <source>
        <dbReference type="EMBL" id="MBD3926136.1"/>
    </source>
</evidence>
<dbReference type="PANTHER" id="PTHR36435">
    <property type="entry name" value="SLR1288 PROTEIN"/>
    <property type="match status" value="1"/>
</dbReference>
<dbReference type="EMBL" id="JACXYZ010000002">
    <property type="protein sequence ID" value="MBD3926136.1"/>
    <property type="molecule type" value="Genomic_DNA"/>
</dbReference>
<dbReference type="GO" id="GO:0008237">
    <property type="term" value="F:metallopeptidase activity"/>
    <property type="evidence" value="ECO:0007669"/>
    <property type="project" value="UniProtKB-KW"/>
</dbReference>
<feature type="transmembrane region" description="Helical" evidence="1">
    <location>
        <begin position="105"/>
        <end position="122"/>
    </location>
</feature>
<keyword evidence="3" id="KW-0482">Metalloprotease</keyword>
<keyword evidence="1" id="KW-1133">Transmembrane helix</keyword>
<dbReference type="InterPro" id="IPR052710">
    <property type="entry name" value="CAAX_protease"/>
</dbReference>
<sequence>MRRDTGWRLVAGVEVVAVAIAVLTDRFIPAVVIVAMAAISLVVRRRGPGSLGLRRVARPWRMVGGMAAFAGFWTLVNVALLIPVTNHLSGTRQDVSAFSDLEGDVRLLVLYLAASWVLAAFCEEVAFRGYLLTRLSDVLGPGRLQRLVGVLGSSVLFGLLHTEQGVVGVVAAMVAGVVFCALRFRCRTLWAPILAHGFDDTIGFTWFFLFGPFYGLW</sequence>